<dbReference type="Pfam" id="PF00179">
    <property type="entry name" value="UQ_con"/>
    <property type="match status" value="1"/>
</dbReference>
<dbReference type="SUPFAM" id="SSF54495">
    <property type="entry name" value="UBC-like"/>
    <property type="match status" value="1"/>
</dbReference>
<gene>
    <name evidence="2" type="ORF">KIPB_000338</name>
</gene>
<evidence type="ECO:0000313" key="2">
    <source>
        <dbReference type="EMBL" id="GIQ79665.1"/>
    </source>
</evidence>
<dbReference type="AlphaFoldDB" id="A0A9K3GEL5"/>
<reference evidence="2 3" key="1">
    <citation type="journal article" date="2018" name="PLoS ONE">
        <title>The draft genome of Kipferlia bialata reveals reductive genome evolution in fornicate parasites.</title>
        <authorList>
            <person name="Tanifuji G."/>
            <person name="Takabayashi S."/>
            <person name="Kume K."/>
            <person name="Takagi M."/>
            <person name="Nakayama T."/>
            <person name="Kamikawa R."/>
            <person name="Inagaki Y."/>
            <person name="Hashimoto T."/>
        </authorList>
    </citation>
    <scope>NUCLEOTIDE SEQUENCE [LARGE SCALE GENOMIC DNA]</scope>
    <source>
        <strain evidence="2">NY0173</strain>
    </source>
</reference>
<evidence type="ECO:0000313" key="3">
    <source>
        <dbReference type="Proteomes" id="UP000265618"/>
    </source>
</evidence>
<sequence length="199" mass="22240">MKDIRKLSMRFPVSAVDDRIDEFHVWICGPSDSPYEGGVFQIHVTLPPNYPYKSPSVGFVTRIMHPNVDTGSGSVCLDVLNARWTPLYGLAHVFETFIPHLLRYPNPHDPLNSDAARMLIGNEEQYKVQVRRFTSVHASPENAHLPKDIPSPFKQLLLQQSHKEEVGAGIGALVSPTMSTRSELVGEVSDEEFSFSDPV</sequence>
<dbReference type="InterPro" id="IPR016135">
    <property type="entry name" value="UBQ-conjugating_enzyme/RWD"/>
</dbReference>
<dbReference type="PANTHER" id="PTHR24068">
    <property type="entry name" value="UBIQUITIN-CONJUGATING ENZYME E2"/>
    <property type="match status" value="1"/>
</dbReference>
<dbReference type="EMBL" id="BDIP01000039">
    <property type="protein sequence ID" value="GIQ79665.1"/>
    <property type="molecule type" value="Genomic_DNA"/>
</dbReference>
<protein>
    <recommendedName>
        <fullName evidence="1">UBC core domain-containing protein</fullName>
    </recommendedName>
</protein>
<proteinExistence type="predicted"/>
<keyword evidence="3" id="KW-1185">Reference proteome</keyword>
<evidence type="ECO:0000259" key="1">
    <source>
        <dbReference type="PROSITE" id="PS50127"/>
    </source>
</evidence>
<dbReference type="SMART" id="SM00212">
    <property type="entry name" value="UBCc"/>
    <property type="match status" value="1"/>
</dbReference>
<name>A0A9K3GEL5_9EUKA</name>
<dbReference type="PROSITE" id="PS50127">
    <property type="entry name" value="UBC_2"/>
    <property type="match status" value="1"/>
</dbReference>
<organism evidence="2 3">
    <name type="scientific">Kipferlia bialata</name>
    <dbReference type="NCBI Taxonomy" id="797122"/>
    <lineage>
        <taxon>Eukaryota</taxon>
        <taxon>Metamonada</taxon>
        <taxon>Carpediemonas-like organisms</taxon>
        <taxon>Kipferlia</taxon>
    </lineage>
</organism>
<accession>A0A9K3GEL5</accession>
<dbReference type="InterPro" id="IPR000608">
    <property type="entry name" value="UBC"/>
</dbReference>
<dbReference type="OrthoDB" id="269518at2759"/>
<comment type="caution">
    <text evidence="2">The sequence shown here is derived from an EMBL/GenBank/DDBJ whole genome shotgun (WGS) entry which is preliminary data.</text>
</comment>
<feature type="domain" description="UBC core" evidence="1">
    <location>
        <begin position="1"/>
        <end position="139"/>
    </location>
</feature>
<dbReference type="Proteomes" id="UP000265618">
    <property type="component" value="Unassembled WGS sequence"/>
</dbReference>
<dbReference type="Gene3D" id="3.10.110.10">
    <property type="entry name" value="Ubiquitin Conjugating Enzyme"/>
    <property type="match status" value="1"/>
</dbReference>